<dbReference type="VEuPathDB" id="TriTrypDB:LdBPK_020050.1"/>
<proteinExistence type="predicted"/>
<organism evidence="2 3">
    <name type="scientific">Leishmania donovani</name>
    <dbReference type="NCBI Taxonomy" id="5661"/>
    <lineage>
        <taxon>Eukaryota</taxon>
        <taxon>Discoba</taxon>
        <taxon>Euglenozoa</taxon>
        <taxon>Kinetoplastea</taxon>
        <taxon>Metakinetoplastina</taxon>
        <taxon>Trypanosomatida</taxon>
        <taxon>Trypanosomatidae</taxon>
        <taxon>Leishmaniinae</taxon>
        <taxon>Leishmania</taxon>
    </lineage>
</organism>
<comment type="caution">
    <text evidence="2">The sequence shown here is derived from an EMBL/GenBank/DDBJ whole genome shotgun (WGS) entry which is preliminary data.</text>
</comment>
<name>A0A504X202_LEIDO</name>
<reference evidence="3" key="1">
    <citation type="submission" date="2019-02" db="EMBL/GenBank/DDBJ databases">
        <title>FDA dAtabase for Regulatory Grade micrObial Sequences (FDA-ARGOS): Supporting development and validation of Infectious Disease Dx tests.</title>
        <authorList>
            <person name="Duncan R."/>
            <person name="Fisher C."/>
            <person name="Tallon L."/>
            <person name="Sadzewicz L."/>
            <person name="Sengamalay N."/>
            <person name="Ott S."/>
            <person name="Godinez A."/>
            <person name="Nagaraj S."/>
            <person name="Vavikolanu K."/>
            <person name="Nadendla S."/>
            <person name="Aluvathingal J."/>
            <person name="Sichtig H."/>
        </authorList>
    </citation>
    <scope>NUCLEOTIDE SEQUENCE [LARGE SCALE GENOMIC DNA]</scope>
    <source>
        <strain evidence="3">FDAARGOS_361</strain>
    </source>
</reference>
<feature type="compositionally biased region" description="Polar residues" evidence="1">
    <location>
        <begin position="980"/>
        <end position="994"/>
    </location>
</feature>
<dbReference type="Proteomes" id="UP000318447">
    <property type="component" value="Unassembled WGS sequence"/>
</dbReference>
<dbReference type="EMBL" id="RHLC01000040">
    <property type="protein sequence ID" value="TPP43066.1"/>
    <property type="molecule type" value="Genomic_DNA"/>
</dbReference>
<sequence length="1020" mass="109514">MSTATAGRAFACSAAQIDFDGDEALALMAPPIARQASAAASSEALMRELGVFERAEYQTAAKTTDIKESPGASTDSDDAAVDFISWMATSSWVLRVCQTGIRAQVPSFVIVRHLWRPFSAAQAVTRTRSGASEDESADEPLRAPTMEWAASLPASVRELLLSHELQRVHRRRRYINRGVCGDVAVSTEEISHDTDRTPVYALSEMWTQTVQESRAVVLCCCAPWLLHYSMQASSVMESSEGESSLSHVLFSPLERRVLEAGMRLCAVCQAEDVARALMAVFIRGVDSATSGASGQSRTIDALTEEGAFTAWYATEAGTLYESAMIAAAAARTHAGLLASCTYFPTSGGFALAYSYLIHRGLAMARLAAASGEDRDNEEVPASPPSARASHSWLSSFMQQPRCAMRLVCALAGAVDANADHFDVVLQLYLRLVEEAGAGYNADSVDDTRVALCAVLNALSRVPLKTQTYLDFLEDVHRRTLVHSTIDVTEHPDVLASCLRVCSAARVPNRAVTLFNKLCEPSSRAIAAEERNVAAVLLSTPTAALALQRLVSYMHTKLPVTADTVHAAAAHALVASTELVCSASSTVFAFFDLLELKVAAQHHVTGRTAAYYANRTLFLRLLTLLAGVHEQRCGGGAVREALATPAAAAVFRQWVASAVEHQPRATSWASALPPVMVGVLQELALELHRAARADSQVGSDSFPAVPASSLLAAVEEVLQAAAGDLPTSVRPIGSVDDDASKNCCTLYCLPESLQWRQVQADWQLEEQKRFLEGVSSLLQAPNADATAATPCLRYQDWAMLRDLQLRCARMTSQEHLADAWANARPMRGPKQLQPSASTSASTCTPGGVAADRAALCVLTPLAEVEWWLMQDSASPSCALRMKTASLSETLGVAVPPAVGCPAHTWANEQAAAHGGARQRRTRVVKYWLQRWVDSVEDNRALPLHSVFRVSVVRVLQQSVSAAFVAEEKADAAEQDAELDTPSASSGEPRNASSPDVFSGKAKRSGVETMLVRGPSSVVYNT</sequence>
<evidence type="ECO:0000256" key="1">
    <source>
        <dbReference type="SAM" id="MobiDB-lite"/>
    </source>
</evidence>
<evidence type="ECO:0000313" key="3">
    <source>
        <dbReference type="Proteomes" id="UP000318447"/>
    </source>
</evidence>
<protein>
    <submittedName>
        <fullName evidence="2">Uncharacterized protein</fullName>
    </submittedName>
</protein>
<evidence type="ECO:0000313" key="2">
    <source>
        <dbReference type="EMBL" id="TPP43066.1"/>
    </source>
</evidence>
<dbReference type="VEuPathDB" id="TriTrypDB:LDHU3_02.0120"/>
<feature type="region of interest" description="Disordered" evidence="1">
    <location>
        <begin position="971"/>
        <end position="1020"/>
    </location>
</feature>
<dbReference type="VEuPathDB" id="TriTrypDB:LdCL_020005700"/>
<gene>
    <name evidence="2" type="ORF">CGC21_29820</name>
</gene>
<dbReference type="AlphaFoldDB" id="A0A504X202"/>
<accession>A0A504X202</accession>